<protein>
    <submittedName>
        <fullName evidence="1">Uncharacterized protein</fullName>
    </submittedName>
</protein>
<gene>
    <name evidence="1" type="ORF">APZ42_007244</name>
</gene>
<sequence length="47" mass="5489">MSSVVCDVSNELFDTINLFKLSDYAKGFIHKEKEIYLEIRLLLVLQL</sequence>
<evidence type="ECO:0000313" key="2">
    <source>
        <dbReference type="Proteomes" id="UP000076858"/>
    </source>
</evidence>
<dbReference type="Proteomes" id="UP000076858">
    <property type="component" value="Unassembled WGS sequence"/>
</dbReference>
<comment type="caution">
    <text evidence="1">The sequence shown here is derived from an EMBL/GenBank/DDBJ whole genome shotgun (WGS) entry which is preliminary data.</text>
</comment>
<name>A0A164FEP6_9CRUS</name>
<dbReference type="EMBL" id="LRGB01020355">
    <property type="protein sequence ID" value="KZR97723.1"/>
    <property type="molecule type" value="Genomic_DNA"/>
</dbReference>
<dbReference type="AlphaFoldDB" id="A0A164FEP6"/>
<accession>A0A164FEP6</accession>
<keyword evidence="2" id="KW-1185">Reference proteome</keyword>
<proteinExistence type="predicted"/>
<reference evidence="1 2" key="1">
    <citation type="submission" date="2016-03" db="EMBL/GenBank/DDBJ databases">
        <title>EvidentialGene: Evidence-directed Construction of Genes on Genomes.</title>
        <authorList>
            <person name="Gilbert D.G."/>
            <person name="Choi J.-H."/>
            <person name="Mockaitis K."/>
            <person name="Colbourne J."/>
            <person name="Pfrender M."/>
        </authorList>
    </citation>
    <scope>NUCLEOTIDE SEQUENCE [LARGE SCALE GENOMIC DNA]</scope>
    <source>
        <strain evidence="1 2">Xinb3</strain>
        <tissue evidence="1">Complete organism</tissue>
    </source>
</reference>
<evidence type="ECO:0000313" key="1">
    <source>
        <dbReference type="EMBL" id="KZR97723.1"/>
    </source>
</evidence>
<organism evidence="1 2">
    <name type="scientific">Daphnia magna</name>
    <dbReference type="NCBI Taxonomy" id="35525"/>
    <lineage>
        <taxon>Eukaryota</taxon>
        <taxon>Metazoa</taxon>
        <taxon>Ecdysozoa</taxon>
        <taxon>Arthropoda</taxon>
        <taxon>Crustacea</taxon>
        <taxon>Branchiopoda</taxon>
        <taxon>Diplostraca</taxon>
        <taxon>Cladocera</taxon>
        <taxon>Anomopoda</taxon>
        <taxon>Daphniidae</taxon>
        <taxon>Daphnia</taxon>
    </lineage>
</organism>